<dbReference type="Pfam" id="PF08951">
    <property type="entry name" value="EntA_Immun"/>
    <property type="match status" value="1"/>
</dbReference>
<keyword evidence="3" id="KW-1185">Reference proteome</keyword>
<name>A0ABS3HS69_9ENTE</name>
<accession>A0ABS3HS69</accession>
<evidence type="ECO:0000256" key="1">
    <source>
        <dbReference type="ARBA" id="ARBA00023025"/>
    </source>
</evidence>
<protein>
    <submittedName>
        <fullName evidence="2">Bacteriocin immunity protein</fullName>
    </submittedName>
</protein>
<comment type="caution">
    <text evidence="2">The sequence shown here is derived from an EMBL/GenBank/DDBJ whole genome shotgun (WGS) entry which is preliminary data.</text>
</comment>
<dbReference type="EMBL" id="JAFLVX010000009">
    <property type="protein sequence ID" value="MBO0475998.1"/>
    <property type="molecule type" value="Genomic_DNA"/>
</dbReference>
<keyword evidence="1" id="KW-0079">Bacteriocin immunity</keyword>
<dbReference type="SUPFAM" id="SSF109797">
    <property type="entry name" value="Bacteriocin immunity protein-like"/>
    <property type="match status" value="1"/>
</dbReference>
<evidence type="ECO:0000313" key="2">
    <source>
        <dbReference type="EMBL" id="MBO0475998.1"/>
    </source>
</evidence>
<dbReference type="InterPro" id="IPR015046">
    <property type="entry name" value="LciA_Immunity-like"/>
</dbReference>
<dbReference type="Gene3D" id="1.20.1440.50">
    <property type="entry name" value="Ta0600-like"/>
    <property type="match status" value="1"/>
</dbReference>
<organism evidence="2 3">
    <name type="scientific">Candidatus Vagococcus giribetii</name>
    <dbReference type="NCBI Taxonomy" id="2230876"/>
    <lineage>
        <taxon>Bacteria</taxon>
        <taxon>Bacillati</taxon>
        <taxon>Bacillota</taxon>
        <taxon>Bacilli</taxon>
        <taxon>Lactobacillales</taxon>
        <taxon>Enterococcaceae</taxon>
        <taxon>Vagococcus</taxon>
    </lineage>
</organism>
<reference evidence="2 3" key="1">
    <citation type="submission" date="2021-03" db="EMBL/GenBank/DDBJ databases">
        <title>Enterococcal diversity collection.</title>
        <authorList>
            <person name="Gilmore M.S."/>
            <person name="Schwartzman J."/>
            <person name="Van Tyne D."/>
            <person name="Martin M."/>
            <person name="Earl A.M."/>
            <person name="Manson A.L."/>
            <person name="Straub T."/>
            <person name="Salamzade R."/>
            <person name="Saavedra J."/>
            <person name="Lebreton F."/>
            <person name="Prichula J."/>
            <person name="Schaufler K."/>
            <person name="Gaca A."/>
            <person name="Sgardioli B."/>
            <person name="Wagenaar J."/>
            <person name="Strong T."/>
        </authorList>
    </citation>
    <scope>NUCLEOTIDE SEQUENCE [LARGE SCALE GENOMIC DNA]</scope>
    <source>
        <strain evidence="2 3">DIV0080</strain>
    </source>
</reference>
<dbReference type="Proteomes" id="UP000664857">
    <property type="component" value="Unassembled WGS sequence"/>
</dbReference>
<dbReference type="RefSeq" id="WP_206964852.1">
    <property type="nucleotide sequence ID" value="NZ_JAFLVX010000009.1"/>
</dbReference>
<gene>
    <name evidence="2" type="ORF">DOK76_02880</name>
</gene>
<sequence>MTQIDPVKETIHYLYNSLKKRENQSVELLDITDVLLQVYKNLETAKNPEALIIRLVNYIRLTSLKGKVTYGPLEEKAMMDLAEFSKRVGLNGSYRADFTDKSQFYSYKEQVIYRH</sequence>
<dbReference type="InterPro" id="IPR023130">
    <property type="entry name" value="Ta0600-like_sf"/>
</dbReference>
<evidence type="ECO:0000313" key="3">
    <source>
        <dbReference type="Proteomes" id="UP000664857"/>
    </source>
</evidence>
<proteinExistence type="predicted"/>